<name>A0A2I0JVD8_PUNGR</name>
<feature type="region of interest" description="Disordered" evidence="1">
    <location>
        <begin position="73"/>
        <end position="98"/>
    </location>
</feature>
<dbReference type="AlphaFoldDB" id="A0A2I0JVD8"/>
<keyword evidence="3" id="KW-1185">Reference proteome</keyword>
<dbReference type="EMBL" id="PGOL01001230">
    <property type="protein sequence ID" value="PKI59823.1"/>
    <property type="molecule type" value="Genomic_DNA"/>
</dbReference>
<organism evidence="2 3">
    <name type="scientific">Punica granatum</name>
    <name type="common">Pomegranate</name>
    <dbReference type="NCBI Taxonomy" id="22663"/>
    <lineage>
        <taxon>Eukaryota</taxon>
        <taxon>Viridiplantae</taxon>
        <taxon>Streptophyta</taxon>
        <taxon>Embryophyta</taxon>
        <taxon>Tracheophyta</taxon>
        <taxon>Spermatophyta</taxon>
        <taxon>Magnoliopsida</taxon>
        <taxon>eudicotyledons</taxon>
        <taxon>Gunneridae</taxon>
        <taxon>Pentapetalae</taxon>
        <taxon>rosids</taxon>
        <taxon>malvids</taxon>
        <taxon>Myrtales</taxon>
        <taxon>Lythraceae</taxon>
        <taxon>Punica</taxon>
    </lineage>
</organism>
<accession>A0A2I0JVD8</accession>
<reference evidence="2 3" key="1">
    <citation type="submission" date="2017-11" db="EMBL/GenBank/DDBJ databases">
        <title>De-novo sequencing of pomegranate (Punica granatum L.) genome.</title>
        <authorList>
            <person name="Akparov Z."/>
            <person name="Amiraslanov A."/>
            <person name="Hajiyeva S."/>
            <person name="Abbasov M."/>
            <person name="Kaur K."/>
            <person name="Hamwieh A."/>
            <person name="Solovyev V."/>
            <person name="Salamov A."/>
            <person name="Braich B."/>
            <person name="Kosarev P."/>
            <person name="Mahmoud A."/>
            <person name="Hajiyev E."/>
            <person name="Babayeva S."/>
            <person name="Izzatullayeva V."/>
            <person name="Mammadov A."/>
            <person name="Mammadov A."/>
            <person name="Sharifova S."/>
            <person name="Ojaghi J."/>
            <person name="Eynullazada K."/>
            <person name="Bayramov B."/>
            <person name="Abdulazimova A."/>
            <person name="Shahmuradov I."/>
        </authorList>
    </citation>
    <scope>NUCLEOTIDE SEQUENCE [LARGE SCALE GENOMIC DNA]</scope>
    <source>
        <strain evidence="3">cv. AG2017</strain>
        <tissue evidence="2">Leaf</tissue>
    </source>
</reference>
<dbReference type="Proteomes" id="UP000233551">
    <property type="component" value="Unassembled WGS sequence"/>
</dbReference>
<proteinExistence type="predicted"/>
<evidence type="ECO:0000313" key="2">
    <source>
        <dbReference type="EMBL" id="PKI59823.1"/>
    </source>
</evidence>
<sequence length="98" mass="11384">MARNRERREQMRENNGDSRPAASGCAIIVVVEGGHDRRAWRCLSFRERERLLGFSGRDSRFRARKMKTEPNSDHFVFARPNSTISSDPDENKMIRMAT</sequence>
<feature type="compositionally biased region" description="Basic and acidic residues" evidence="1">
    <location>
        <begin position="1"/>
        <end position="16"/>
    </location>
</feature>
<protein>
    <submittedName>
        <fullName evidence="2">Uncharacterized protein</fullName>
    </submittedName>
</protein>
<feature type="compositionally biased region" description="Basic and acidic residues" evidence="1">
    <location>
        <begin position="89"/>
        <end position="98"/>
    </location>
</feature>
<gene>
    <name evidence="2" type="ORF">CRG98_019771</name>
</gene>
<feature type="region of interest" description="Disordered" evidence="1">
    <location>
        <begin position="1"/>
        <end position="23"/>
    </location>
</feature>
<evidence type="ECO:0000256" key="1">
    <source>
        <dbReference type="SAM" id="MobiDB-lite"/>
    </source>
</evidence>
<comment type="caution">
    <text evidence="2">The sequence shown here is derived from an EMBL/GenBank/DDBJ whole genome shotgun (WGS) entry which is preliminary data.</text>
</comment>
<evidence type="ECO:0000313" key="3">
    <source>
        <dbReference type="Proteomes" id="UP000233551"/>
    </source>
</evidence>